<feature type="region of interest" description="Disordered" evidence="1">
    <location>
        <begin position="1"/>
        <end position="29"/>
    </location>
</feature>
<dbReference type="EMBL" id="JAIZAY010000004">
    <property type="protein sequence ID" value="KAJ8043718.1"/>
    <property type="molecule type" value="Genomic_DNA"/>
</dbReference>
<evidence type="ECO:0000313" key="2">
    <source>
        <dbReference type="EMBL" id="KAJ8043718.1"/>
    </source>
</evidence>
<sequence>MGGNQEEHGGRGNNFMSPFRDDTLSKLPNTSKVCSYPLETDRDLSDSALTSTSYFSTLEIPQKLSFEQSFKKSNAFILPKVLSPDRSLSSGECSSNSLQTFDGMFSSREPLDGTCKVESLGGPFSHQNMPGIKLPYRREDRRRSERLSSTGSGRSASSLKRQKYLEKKRKSSSSWPCGGKRSSISDDEDEGIRSLQPVRKVFVNEEKMAARFDGLSLSNNGMDQYHSISARSKVDNAKKLLEEIDSTDGLR</sequence>
<protein>
    <submittedName>
        <fullName evidence="2">Uncharacterized protein</fullName>
    </submittedName>
</protein>
<name>A0A9Q1CFE5_HOLLE</name>
<proteinExistence type="predicted"/>
<gene>
    <name evidence="2" type="ORF">HOLleu_10929</name>
</gene>
<organism evidence="2 3">
    <name type="scientific">Holothuria leucospilota</name>
    <name type="common">Black long sea cucumber</name>
    <name type="synonym">Mertensiothuria leucospilota</name>
    <dbReference type="NCBI Taxonomy" id="206669"/>
    <lineage>
        <taxon>Eukaryota</taxon>
        <taxon>Metazoa</taxon>
        <taxon>Echinodermata</taxon>
        <taxon>Eleutherozoa</taxon>
        <taxon>Echinozoa</taxon>
        <taxon>Holothuroidea</taxon>
        <taxon>Aspidochirotacea</taxon>
        <taxon>Aspidochirotida</taxon>
        <taxon>Holothuriidae</taxon>
        <taxon>Holothuria</taxon>
    </lineage>
</organism>
<dbReference type="OrthoDB" id="10643491at2759"/>
<feature type="compositionally biased region" description="Basic residues" evidence="1">
    <location>
        <begin position="160"/>
        <end position="171"/>
    </location>
</feature>
<evidence type="ECO:0000313" key="3">
    <source>
        <dbReference type="Proteomes" id="UP001152320"/>
    </source>
</evidence>
<dbReference type="Proteomes" id="UP001152320">
    <property type="component" value="Chromosome 4"/>
</dbReference>
<reference evidence="2" key="1">
    <citation type="submission" date="2021-10" db="EMBL/GenBank/DDBJ databases">
        <title>Tropical sea cucumber genome reveals ecological adaptation and Cuvierian tubules defense mechanism.</title>
        <authorList>
            <person name="Chen T."/>
        </authorList>
    </citation>
    <scope>NUCLEOTIDE SEQUENCE</scope>
    <source>
        <strain evidence="2">Nanhai2018</strain>
        <tissue evidence="2">Muscle</tissue>
    </source>
</reference>
<dbReference type="AlphaFoldDB" id="A0A9Q1CFE5"/>
<feature type="compositionally biased region" description="Low complexity" evidence="1">
    <location>
        <begin position="147"/>
        <end position="159"/>
    </location>
</feature>
<feature type="compositionally biased region" description="Basic and acidic residues" evidence="1">
    <location>
        <begin position="136"/>
        <end position="146"/>
    </location>
</feature>
<feature type="compositionally biased region" description="Basic and acidic residues" evidence="1">
    <location>
        <begin position="1"/>
        <end position="10"/>
    </location>
</feature>
<comment type="caution">
    <text evidence="2">The sequence shown here is derived from an EMBL/GenBank/DDBJ whole genome shotgun (WGS) entry which is preliminary data.</text>
</comment>
<accession>A0A9Q1CFE5</accession>
<feature type="region of interest" description="Disordered" evidence="1">
    <location>
        <begin position="119"/>
        <end position="191"/>
    </location>
</feature>
<evidence type="ECO:0000256" key="1">
    <source>
        <dbReference type="SAM" id="MobiDB-lite"/>
    </source>
</evidence>
<keyword evidence="3" id="KW-1185">Reference proteome</keyword>